<keyword evidence="1" id="KW-0548">Nucleotidyltransferase</keyword>
<protein>
    <submittedName>
        <fullName evidence="1">Reverse transcriptase</fullName>
    </submittedName>
</protein>
<dbReference type="SUPFAM" id="SSF56219">
    <property type="entry name" value="DNase I-like"/>
    <property type="match status" value="1"/>
</dbReference>
<keyword evidence="1" id="KW-0695">RNA-directed DNA polymerase</keyword>
<keyword evidence="2" id="KW-1185">Reference proteome</keyword>
<name>A0A5B6VZ60_9ROSI</name>
<evidence type="ECO:0000313" key="1">
    <source>
        <dbReference type="EMBL" id="KAA3474232.1"/>
    </source>
</evidence>
<dbReference type="EMBL" id="SMMG02000005">
    <property type="protein sequence ID" value="KAA3474232.1"/>
    <property type="molecule type" value="Genomic_DNA"/>
</dbReference>
<dbReference type="OrthoDB" id="1930966at2759"/>
<proteinExistence type="predicted"/>
<dbReference type="AlphaFoldDB" id="A0A5B6VZ60"/>
<dbReference type="PANTHER" id="PTHR33710:SF62">
    <property type="entry name" value="DUF4283 DOMAIN PROTEIN"/>
    <property type="match status" value="1"/>
</dbReference>
<keyword evidence="1" id="KW-0808">Transferase</keyword>
<dbReference type="Proteomes" id="UP000325315">
    <property type="component" value="Unassembled WGS sequence"/>
</dbReference>
<gene>
    <name evidence="1" type="ORF">EPI10_024540</name>
</gene>
<evidence type="ECO:0000313" key="2">
    <source>
        <dbReference type="Proteomes" id="UP000325315"/>
    </source>
</evidence>
<dbReference type="PANTHER" id="PTHR33710">
    <property type="entry name" value="BNAC02G09200D PROTEIN"/>
    <property type="match status" value="1"/>
</dbReference>
<comment type="caution">
    <text evidence="1">The sequence shown here is derived from an EMBL/GenBank/DDBJ whole genome shotgun (WGS) entry which is preliminary data.</text>
</comment>
<accession>A0A5B6VZ60</accession>
<dbReference type="GO" id="GO:0003964">
    <property type="term" value="F:RNA-directed DNA polymerase activity"/>
    <property type="evidence" value="ECO:0007669"/>
    <property type="project" value="UniProtKB-KW"/>
</dbReference>
<dbReference type="InterPro" id="IPR036691">
    <property type="entry name" value="Endo/exonu/phosph_ase_sf"/>
</dbReference>
<organism evidence="1 2">
    <name type="scientific">Gossypium australe</name>
    <dbReference type="NCBI Taxonomy" id="47621"/>
    <lineage>
        <taxon>Eukaryota</taxon>
        <taxon>Viridiplantae</taxon>
        <taxon>Streptophyta</taxon>
        <taxon>Embryophyta</taxon>
        <taxon>Tracheophyta</taxon>
        <taxon>Spermatophyta</taxon>
        <taxon>Magnoliopsida</taxon>
        <taxon>eudicotyledons</taxon>
        <taxon>Gunneridae</taxon>
        <taxon>Pentapetalae</taxon>
        <taxon>rosids</taxon>
        <taxon>malvids</taxon>
        <taxon>Malvales</taxon>
        <taxon>Malvaceae</taxon>
        <taxon>Malvoideae</taxon>
        <taxon>Gossypium</taxon>
    </lineage>
</organism>
<sequence length="241" mass="29231">METKLDEVRMNKVRKRCGFINGIDIPMVGTMGGLSLAWNGNDLVQLRSFSNNHIDVIIQRMPWFVYGDFNEILYSYEKIKRGPRDERQMEKFRKVLDECQLMDVDYVGSRFTWERGKLLETNIREMLDRGWQMTDQDFRRMVRRRFQFESWWVLEESCEDDIYQIWGENYGSVLDKLEGLKARLLRREKGIKEKGNKTSRQLNRRWEILSKFERNDEILAEIIDTKIHLNLEMEKYETYWE</sequence>
<reference evidence="2" key="1">
    <citation type="journal article" date="2019" name="Plant Biotechnol. J.">
        <title>Genome sequencing of the Australian wild diploid species Gossypium australe highlights disease resistance and delayed gland morphogenesis.</title>
        <authorList>
            <person name="Cai Y."/>
            <person name="Cai X."/>
            <person name="Wang Q."/>
            <person name="Wang P."/>
            <person name="Zhang Y."/>
            <person name="Cai C."/>
            <person name="Xu Y."/>
            <person name="Wang K."/>
            <person name="Zhou Z."/>
            <person name="Wang C."/>
            <person name="Geng S."/>
            <person name="Li B."/>
            <person name="Dong Q."/>
            <person name="Hou Y."/>
            <person name="Wang H."/>
            <person name="Ai P."/>
            <person name="Liu Z."/>
            <person name="Yi F."/>
            <person name="Sun M."/>
            <person name="An G."/>
            <person name="Cheng J."/>
            <person name="Zhang Y."/>
            <person name="Shi Q."/>
            <person name="Xie Y."/>
            <person name="Shi X."/>
            <person name="Chang Y."/>
            <person name="Huang F."/>
            <person name="Chen Y."/>
            <person name="Hong S."/>
            <person name="Mi L."/>
            <person name="Sun Q."/>
            <person name="Zhang L."/>
            <person name="Zhou B."/>
            <person name="Peng R."/>
            <person name="Zhang X."/>
            <person name="Liu F."/>
        </authorList>
    </citation>
    <scope>NUCLEOTIDE SEQUENCE [LARGE SCALE GENOMIC DNA]</scope>
    <source>
        <strain evidence="2">cv. PA1801</strain>
    </source>
</reference>
<dbReference type="Gene3D" id="3.60.10.10">
    <property type="entry name" value="Endonuclease/exonuclease/phosphatase"/>
    <property type="match status" value="1"/>
</dbReference>